<dbReference type="EMBL" id="CP062310">
    <property type="protein sequence ID" value="QOJ78941.1"/>
    <property type="molecule type" value="Genomic_DNA"/>
</dbReference>
<dbReference type="PROSITE" id="PS51318">
    <property type="entry name" value="TAT"/>
    <property type="match status" value="1"/>
</dbReference>
<accession>A0A7L9FH32</accession>
<dbReference type="AlphaFoldDB" id="A0A7L9FH32"/>
<dbReference type="Proteomes" id="UP000594121">
    <property type="component" value="Chromosome"/>
</dbReference>
<proteinExistence type="predicted"/>
<organism evidence="2 3">
    <name type="scientific">Infirmifilum lucidum</name>
    <dbReference type="NCBI Taxonomy" id="2776706"/>
    <lineage>
        <taxon>Archaea</taxon>
        <taxon>Thermoproteota</taxon>
        <taxon>Thermoprotei</taxon>
        <taxon>Thermofilales</taxon>
        <taxon>Thermofilaceae</taxon>
        <taxon>Infirmifilum</taxon>
    </lineage>
</organism>
<evidence type="ECO:0000313" key="2">
    <source>
        <dbReference type="EMBL" id="QOJ78941.1"/>
    </source>
</evidence>
<name>A0A7L9FH32_9CREN</name>
<dbReference type="InterPro" id="IPR051158">
    <property type="entry name" value="Metallophosphoesterase_sf"/>
</dbReference>
<gene>
    <name evidence="2" type="ORF">IG193_00295</name>
</gene>
<dbReference type="InParanoid" id="A0A7L9FH32"/>
<dbReference type="GO" id="GO:0016787">
    <property type="term" value="F:hydrolase activity"/>
    <property type="evidence" value="ECO:0007669"/>
    <property type="project" value="InterPro"/>
</dbReference>
<dbReference type="Gene3D" id="3.60.21.10">
    <property type="match status" value="1"/>
</dbReference>
<dbReference type="PANTHER" id="PTHR31302:SF28">
    <property type="entry name" value="METALLOPHOSPHOESTERASE, CALCINEURIN SUPERFAMILY"/>
    <property type="match status" value="1"/>
</dbReference>
<protein>
    <submittedName>
        <fullName evidence="2">Metallophosphoesterase</fullName>
    </submittedName>
</protein>
<dbReference type="PANTHER" id="PTHR31302">
    <property type="entry name" value="TRANSMEMBRANE PROTEIN WITH METALLOPHOSPHOESTERASE DOMAIN-RELATED"/>
    <property type="match status" value="1"/>
</dbReference>
<dbReference type="InterPro" id="IPR006311">
    <property type="entry name" value="TAT_signal"/>
</dbReference>
<evidence type="ECO:0000313" key="3">
    <source>
        <dbReference type="Proteomes" id="UP000594121"/>
    </source>
</evidence>
<dbReference type="Pfam" id="PF00149">
    <property type="entry name" value="Metallophos"/>
    <property type="match status" value="1"/>
</dbReference>
<feature type="domain" description="Calcineurin-like phosphoesterase" evidence="1">
    <location>
        <begin position="45"/>
        <end position="200"/>
    </location>
</feature>
<dbReference type="InterPro" id="IPR029052">
    <property type="entry name" value="Metallo-depent_PP-like"/>
</dbReference>
<dbReference type="SUPFAM" id="SSF56300">
    <property type="entry name" value="Metallo-dependent phosphatases"/>
    <property type="match status" value="1"/>
</dbReference>
<keyword evidence="3" id="KW-1185">Reference proteome</keyword>
<dbReference type="InterPro" id="IPR004843">
    <property type="entry name" value="Calcineurin-like_PHP"/>
</dbReference>
<dbReference type="KEGG" id="thel:IG193_00295"/>
<sequence length="260" mass="28735">MMLNRRRFLSLAVAGGLFSLAGLALRDSTAIDVRRVEVDLGFGLTLMLVTDTHLHGWGWREKLVKRALEEGSREADVLVFLGDGYDSFSPSPEIMSRLLSDLDLPKLGVLGNHEHWASDKFPLEKGLEAYRKAGVEILTNRSLELMGVKFGGVDWYHDEASLGRSYLREVGKVDVLLSHTPDVIGLDPEASLVLAGHTHGGQVCLPLIGPLWTPSRYGTKYASGLFEVEGRRLYVSRGLGEAAFLPVRLNCPRELTLIRI</sequence>
<reference evidence="2 3" key="1">
    <citation type="submission" date="2020-10" db="EMBL/GenBank/DDBJ databases">
        <title>Thermofilum lucidum 3507LT sp. nov. a novel member of Thermofilaceae family isolated from Chile hot spring, and proposal of description order Thermofilales.</title>
        <authorList>
            <person name="Zayulina K.S."/>
            <person name="Elcheninov A.G."/>
            <person name="Toshchakov S.V."/>
            <person name="Kublanov I.V."/>
        </authorList>
    </citation>
    <scope>NUCLEOTIDE SEQUENCE [LARGE SCALE GENOMIC DNA]</scope>
    <source>
        <strain evidence="2 3">3507LT</strain>
    </source>
</reference>
<evidence type="ECO:0000259" key="1">
    <source>
        <dbReference type="Pfam" id="PF00149"/>
    </source>
</evidence>